<accession>A0ABV5ASS3</accession>
<dbReference type="SUPFAM" id="SSF56281">
    <property type="entry name" value="Metallo-hydrolase/oxidoreductase"/>
    <property type="match status" value="1"/>
</dbReference>
<name>A0ABV5ASS3_9BACL</name>
<comment type="catalytic activity">
    <reaction evidence="3">
        <text>3',5'-cyclic UMP + H2O = UMP + H(+)</text>
        <dbReference type="Rhea" id="RHEA:70575"/>
        <dbReference type="ChEBI" id="CHEBI:15377"/>
        <dbReference type="ChEBI" id="CHEBI:15378"/>
        <dbReference type="ChEBI" id="CHEBI:57865"/>
        <dbReference type="ChEBI" id="CHEBI:184387"/>
    </reaction>
    <physiologicalReaction direction="left-to-right" evidence="3">
        <dbReference type="Rhea" id="RHEA:70576"/>
    </physiologicalReaction>
</comment>
<dbReference type="Pfam" id="PF21221">
    <property type="entry name" value="B_lactamase-like_C"/>
    <property type="match status" value="1"/>
</dbReference>
<sequence length="330" mass="37032">MKLPEWNRFEEEGIIQVKITMAFPLRWVNSYIVPGDEGITVVDPGPHTAVAVENWEQVLSELNWSAKDITRIFITHHHPDHYGLAGWLQERSGAPVLMSARSLQEARFMWGEEGGAEERLVGFFHTHGLPQKLSEPMREHLLGSYKDVLPQPTVTCVNEGDSFWMGDRLWELIMTGGHAPGHLSLYQPDSGIMICGDAVLPQISPNVSLLPGSDAHPLAAYMNGLQKLGQYEVQQAYPGHRHPFTHFRDRTVQLLEHHEERLDRFARLLGEEPRSAYELCLAMFGDGLTIHQLRFALSETLAHLDELMARGQAKEQAGSWGTAYVAASNG</sequence>
<dbReference type="InterPro" id="IPR036866">
    <property type="entry name" value="RibonucZ/Hydroxyglut_hydro"/>
</dbReference>
<dbReference type="PANTHER" id="PTHR23131">
    <property type="entry name" value="ENDORIBONUCLEASE LACTB2"/>
    <property type="match status" value="1"/>
</dbReference>
<comment type="function">
    <text evidence="2">Counteracts the endogenous Pycsar antiviral defense system. Phosphodiesterase that enables metal-dependent hydrolysis of host cyclic nucleotide Pycsar defense signals such as cCMP and cUMP.</text>
</comment>
<dbReference type="InterPro" id="IPR048933">
    <property type="entry name" value="B_lactamase-like_C"/>
</dbReference>
<dbReference type="PANTHER" id="PTHR23131:SF4">
    <property type="entry name" value="METALLO-BETA-LACTAMASE SUPERFAMILY POTEIN"/>
    <property type="match status" value="1"/>
</dbReference>
<evidence type="ECO:0000256" key="3">
    <source>
        <dbReference type="ARBA" id="ARBA00048505"/>
    </source>
</evidence>
<dbReference type="Pfam" id="PF00753">
    <property type="entry name" value="Lactamase_B"/>
    <property type="match status" value="1"/>
</dbReference>
<proteinExistence type="predicted"/>
<comment type="catalytic activity">
    <reaction evidence="1">
        <text>3',5'-cyclic CMP + H2O = CMP + H(+)</text>
        <dbReference type="Rhea" id="RHEA:72675"/>
        <dbReference type="ChEBI" id="CHEBI:15377"/>
        <dbReference type="ChEBI" id="CHEBI:15378"/>
        <dbReference type="ChEBI" id="CHEBI:58003"/>
        <dbReference type="ChEBI" id="CHEBI:60377"/>
    </reaction>
    <physiologicalReaction direction="left-to-right" evidence="1">
        <dbReference type="Rhea" id="RHEA:72676"/>
    </physiologicalReaction>
</comment>
<evidence type="ECO:0000313" key="5">
    <source>
        <dbReference type="EMBL" id="MFB5267258.1"/>
    </source>
</evidence>
<dbReference type="InterPro" id="IPR050662">
    <property type="entry name" value="Sec-metab_biosynth-thioest"/>
</dbReference>
<reference evidence="5 6" key="1">
    <citation type="submission" date="2024-09" db="EMBL/GenBank/DDBJ databases">
        <title>Paenibacillus zeirhizospherea sp. nov., isolated from surface of the maize (Zea mays) roots in a horticulture field, Hungary.</title>
        <authorList>
            <person name="Marton D."/>
            <person name="Farkas M."/>
            <person name="Bedics A."/>
            <person name="Toth E."/>
            <person name="Tancsics A."/>
            <person name="Boka K."/>
            <person name="Maroti G."/>
            <person name="Kriszt B."/>
            <person name="Cserhati M."/>
        </authorList>
    </citation>
    <scope>NUCLEOTIDE SEQUENCE [LARGE SCALE GENOMIC DNA]</scope>
    <source>
        <strain evidence="5 6">KCTC 33519</strain>
    </source>
</reference>
<dbReference type="InterPro" id="IPR001279">
    <property type="entry name" value="Metallo-B-lactamas"/>
</dbReference>
<comment type="caution">
    <text evidence="5">The sequence shown here is derived from an EMBL/GenBank/DDBJ whole genome shotgun (WGS) entry which is preliminary data.</text>
</comment>
<evidence type="ECO:0000259" key="4">
    <source>
        <dbReference type="SMART" id="SM00849"/>
    </source>
</evidence>
<dbReference type="RefSeq" id="WP_375355224.1">
    <property type="nucleotide sequence ID" value="NZ_JBHHMI010000007.1"/>
</dbReference>
<gene>
    <name evidence="5" type="ORF">ACE41H_10730</name>
</gene>
<dbReference type="Gene3D" id="3.60.15.10">
    <property type="entry name" value="Ribonuclease Z/Hydroxyacylglutathione hydrolase-like"/>
    <property type="match status" value="1"/>
</dbReference>
<keyword evidence="6" id="KW-1185">Reference proteome</keyword>
<dbReference type="SMART" id="SM00849">
    <property type="entry name" value="Lactamase_B"/>
    <property type="match status" value="1"/>
</dbReference>
<dbReference type="Gene3D" id="1.10.10.10">
    <property type="entry name" value="Winged helix-like DNA-binding domain superfamily/Winged helix DNA-binding domain"/>
    <property type="match status" value="1"/>
</dbReference>
<dbReference type="InterPro" id="IPR036388">
    <property type="entry name" value="WH-like_DNA-bd_sf"/>
</dbReference>
<protein>
    <submittedName>
        <fullName evidence="5">MBL fold metallo-hydrolase</fullName>
    </submittedName>
</protein>
<dbReference type="EMBL" id="JBHHMI010000007">
    <property type="protein sequence ID" value="MFB5267258.1"/>
    <property type="molecule type" value="Genomic_DNA"/>
</dbReference>
<dbReference type="CDD" id="cd07725">
    <property type="entry name" value="TTHA1429-like_MBL-fold"/>
    <property type="match status" value="1"/>
</dbReference>
<evidence type="ECO:0000313" key="6">
    <source>
        <dbReference type="Proteomes" id="UP001580346"/>
    </source>
</evidence>
<organism evidence="5 6">
    <name type="scientific">Paenibacillus enshidis</name>
    <dbReference type="NCBI Taxonomy" id="1458439"/>
    <lineage>
        <taxon>Bacteria</taxon>
        <taxon>Bacillati</taxon>
        <taxon>Bacillota</taxon>
        <taxon>Bacilli</taxon>
        <taxon>Bacillales</taxon>
        <taxon>Paenibacillaceae</taxon>
        <taxon>Paenibacillus</taxon>
    </lineage>
</organism>
<evidence type="ECO:0000256" key="1">
    <source>
        <dbReference type="ARBA" id="ARBA00034221"/>
    </source>
</evidence>
<dbReference type="Proteomes" id="UP001580346">
    <property type="component" value="Unassembled WGS sequence"/>
</dbReference>
<evidence type="ECO:0000256" key="2">
    <source>
        <dbReference type="ARBA" id="ARBA00034301"/>
    </source>
</evidence>
<feature type="domain" description="Metallo-beta-lactamase" evidence="4">
    <location>
        <begin position="27"/>
        <end position="240"/>
    </location>
</feature>